<evidence type="ECO:0000256" key="2">
    <source>
        <dbReference type="ARBA" id="ARBA00022801"/>
    </source>
</evidence>
<dbReference type="Gene3D" id="2.60.40.10">
    <property type="entry name" value="Immunoglobulins"/>
    <property type="match status" value="1"/>
</dbReference>
<evidence type="ECO:0000256" key="4">
    <source>
        <dbReference type="SAM" id="SignalP"/>
    </source>
</evidence>
<evidence type="ECO:0000256" key="1">
    <source>
        <dbReference type="ARBA" id="ARBA00022729"/>
    </source>
</evidence>
<dbReference type="AlphaFoldDB" id="A0AAV8SA35"/>
<reference evidence="6 7" key="1">
    <citation type="submission" date="2021-09" db="EMBL/GenBank/DDBJ databases">
        <title>Genomic insights and catalytic innovation underlie evolution of tropane alkaloids biosynthesis.</title>
        <authorList>
            <person name="Wang Y.-J."/>
            <person name="Tian T."/>
            <person name="Huang J.-P."/>
            <person name="Huang S.-X."/>
        </authorList>
    </citation>
    <scope>NUCLEOTIDE SEQUENCE [LARGE SCALE GENOMIC DNA]</scope>
    <source>
        <strain evidence="6">KIB-2018</strain>
        <tissue evidence="6">Leaf</tissue>
    </source>
</reference>
<feature type="domain" description="Fibronectin type III-like" evidence="5">
    <location>
        <begin position="710"/>
        <end position="780"/>
    </location>
</feature>
<dbReference type="Pfam" id="PF00933">
    <property type="entry name" value="Glyco_hydro_3"/>
    <property type="match status" value="1"/>
</dbReference>
<proteinExistence type="predicted"/>
<dbReference type="PANTHER" id="PTHR42721">
    <property type="entry name" value="SUGAR HYDROLASE-RELATED"/>
    <property type="match status" value="1"/>
</dbReference>
<keyword evidence="3" id="KW-0326">Glycosidase</keyword>
<evidence type="ECO:0000259" key="5">
    <source>
        <dbReference type="SMART" id="SM01217"/>
    </source>
</evidence>
<dbReference type="InterPro" id="IPR044993">
    <property type="entry name" value="BXL"/>
</dbReference>
<accession>A0AAV8SA35</accession>
<dbReference type="Pfam" id="PF01915">
    <property type="entry name" value="Glyco_hydro_3_C"/>
    <property type="match status" value="1"/>
</dbReference>
<feature type="chain" id="PRO_5044012444" description="Fibronectin type III-like domain-containing protein" evidence="4">
    <location>
        <begin position="24"/>
        <end position="790"/>
    </location>
</feature>
<dbReference type="GO" id="GO:0046556">
    <property type="term" value="F:alpha-L-arabinofuranosidase activity"/>
    <property type="evidence" value="ECO:0007669"/>
    <property type="project" value="TreeGrafter"/>
</dbReference>
<feature type="signal peptide" evidence="4">
    <location>
        <begin position="1"/>
        <end position="23"/>
    </location>
</feature>
<dbReference type="SUPFAM" id="SSF52279">
    <property type="entry name" value="Beta-D-glucan exohydrolase, C-terminal domain"/>
    <property type="match status" value="1"/>
</dbReference>
<dbReference type="PRINTS" id="PR00133">
    <property type="entry name" value="GLHYDRLASE3"/>
</dbReference>
<protein>
    <recommendedName>
        <fullName evidence="5">Fibronectin type III-like domain-containing protein</fullName>
    </recommendedName>
</protein>
<keyword evidence="2" id="KW-0378">Hydrolase</keyword>
<dbReference type="GO" id="GO:0045493">
    <property type="term" value="P:xylan catabolic process"/>
    <property type="evidence" value="ECO:0007669"/>
    <property type="project" value="InterPro"/>
</dbReference>
<dbReference type="Proteomes" id="UP001159364">
    <property type="component" value="Linkage Group LG12"/>
</dbReference>
<evidence type="ECO:0000313" key="7">
    <source>
        <dbReference type="Proteomes" id="UP001159364"/>
    </source>
</evidence>
<dbReference type="InterPro" id="IPR017853">
    <property type="entry name" value="GH"/>
</dbReference>
<comment type="caution">
    <text evidence="6">The sequence shown here is derived from an EMBL/GenBank/DDBJ whole genome shotgun (WGS) entry which is preliminary data.</text>
</comment>
<dbReference type="InterPro" id="IPR036962">
    <property type="entry name" value="Glyco_hydro_3_N_sf"/>
</dbReference>
<dbReference type="InterPro" id="IPR002772">
    <property type="entry name" value="Glyco_hydro_3_C"/>
</dbReference>
<dbReference type="InterPro" id="IPR036881">
    <property type="entry name" value="Glyco_hydro_3_C_sf"/>
</dbReference>
<dbReference type="InterPro" id="IPR026891">
    <property type="entry name" value="Fn3-like"/>
</dbReference>
<gene>
    <name evidence="6" type="ORF">K2173_013306</name>
</gene>
<dbReference type="Gene3D" id="3.20.20.300">
    <property type="entry name" value="Glycoside hydrolase, family 3, N-terminal domain"/>
    <property type="match status" value="1"/>
</dbReference>
<dbReference type="InterPro" id="IPR001764">
    <property type="entry name" value="Glyco_hydro_3_N"/>
</dbReference>
<dbReference type="FunFam" id="3.20.20.300:FF:000010">
    <property type="entry name" value="Putative beta-D-xylosidase 5"/>
    <property type="match status" value="1"/>
</dbReference>
<evidence type="ECO:0000256" key="3">
    <source>
        <dbReference type="ARBA" id="ARBA00023295"/>
    </source>
</evidence>
<keyword evidence="1 4" id="KW-0732">Signal</keyword>
<sequence>MAKLFVSCFLVIYLLTILLFANAGDHQHRALASKDDSSGKTYTYICHPERYALMGLEMSNLVFCDSSLPYDVRAKDLVNRMTLAEKVLQLGNHAKGVARLGLPKYNWWSEALHGIANNGPGTFFDELVPGATSFPNVILSAASFNESLWRTLGEVVSTEGRAMYNLGRAGLTFWSPNINVVRDPRWGRILETPGEDPFVVGRYAVNYVRGLQDVEGSGECKDLNSRPLKVSSCCKHFAAYDLENWGDHSRLTFDARVTEQDMVETFVRPFEMCVKDGDVSSVMCSFNKINGIQPCVDPKLLNQTFRIEWDLHGYIVSDCDSIEVVVDNQHFLGDTREDAVAQGLKAGLDLDCGSFYPDAGEAAVREGKLREEDIDRSLKYLYVVLMRLGYFDGNPKYESLGKDDVCKKEHIELAVEAARQGIVLMKNEEKALPLMSSGKLSVAVVGPHANATKAMIGNYAGIPCRYEVHYEMGCGDIACKNESYIFNAVEAAKKADATVVVAGIDLSVEREWVDRNDLLLPGYQTQLVNQVADAAKGPVILVIMSGGAIDISFAKNNKKVKAILWAGYPGQDGGGAIADIIFGAYNPGGRLPLTWYENSYVDQLPMTSMQLRPIQELKYPGRTYKFFEGPVVYPFGHGLSYTKFQYTLLSAERSLKVKMNKFQHCYKLKYTSGSWKPECPALKIDEYLSCKQTFRFQVEVKNVGCADGNEAIIVYSKPPAGIVDTHIKQVVGFKRVYVPQGQSVKVDFELNVCKSLRLIDYNAYSILPSGSHTIFIGDNVVSFPVQVSFC</sequence>
<organism evidence="6 7">
    <name type="scientific">Erythroxylum novogranatense</name>
    <dbReference type="NCBI Taxonomy" id="1862640"/>
    <lineage>
        <taxon>Eukaryota</taxon>
        <taxon>Viridiplantae</taxon>
        <taxon>Streptophyta</taxon>
        <taxon>Embryophyta</taxon>
        <taxon>Tracheophyta</taxon>
        <taxon>Spermatophyta</taxon>
        <taxon>Magnoliopsida</taxon>
        <taxon>eudicotyledons</taxon>
        <taxon>Gunneridae</taxon>
        <taxon>Pentapetalae</taxon>
        <taxon>rosids</taxon>
        <taxon>fabids</taxon>
        <taxon>Malpighiales</taxon>
        <taxon>Erythroxylaceae</taxon>
        <taxon>Erythroxylum</taxon>
    </lineage>
</organism>
<dbReference type="FunFam" id="3.40.50.1700:FF:000001">
    <property type="entry name" value="probable beta-D-xylosidase 2"/>
    <property type="match status" value="1"/>
</dbReference>
<keyword evidence="7" id="KW-1185">Reference proteome</keyword>
<dbReference type="GO" id="GO:0009044">
    <property type="term" value="F:xylan 1,4-beta-xylosidase activity"/>
    <property type="evidence" value="ECO:0007669"/>
    <property type="project" value="InterPro"/>
</dbReference>
<dbReference type="SMART" id="SM01217">
    <property type="entry name" value="Fn3_like"/>
    <property type="match status" value="1"/>
</dbReference>
<dbReference type="InterPro" id="IPR013783">
    <property type="entry name" value="Ig-like_fold"/>
</dbReference>
<dbReference type="SUPFAM" id="SSF51445">
    <property type="entry name" value="(Trans)glycosidases"/>
    <property type="match status" value="1"/>
</dbReference>
<dbReference type="Gene3D" id="3.40.50.1700">
    <property type="entry name" value="Glycoside hydrolase family 3 C-terminal domain"/>
    <property type="match status" value="1"/>
</dbReference>
<dbReference type="EMBL" id="JAIWQS010000012">
    <property type="protein sequence ID" value="KAJ8748875.1"/>
    <property type="molecule type" value="Genomic_DNA"/>
</dbReference>
<name>A0AAV8SA35_9ROSI</name>
<dbReference type="Pfam" id="PF14310">
    <property type="entry name" value="Fn3-like"/>
    <property type="match status" value="1"/>
</dbReference>
<dbReference type="GO" id="GO:0031222">
    <property type="term" value="P:arabinan catabolic process"/>
    <property type="evidence" value="ECO:0007669"/>
    <property type="project" value="TreeGrafter"/>
</dbReference>
<evidence type="ECO:0000313" key="6">
    <source>
        <dbReference type="EMBL" id="KAJ8748875.1"/>
    </source>
</evidence>
<dbReference type="PANTHER" id="PTHR42721:SF11">
    <property type="entry name" value="BETA-D-XYLOSIDASE 5-RELATED"/>
    <property type="match status" value="1"/>
</dbReference>